<evidence type="ECO:0000259" key="19">
    <source>
        <dbReference type="PROSITE" id="PS51034"/>
    </source>
</evidence>
<feature type="region of interest" description="Disordered" evidence="17">
    <location>
        <begin position="339"/>
        <end position="390"/>
    </location>
</feature>
<evidence type="ECO:0000313" key="21">
    <source>
        <dbReference type="Proteomes" id="UP000031036"/>
    </source>
</evidence>
<evidence type="ECO:0000256" key="2">
    <source>
        <dbReference type="ARBA" id="ARBA00005194"/>
    </source>
</evidence>
<keyword evidence="13" id="KW-0443">Lipid metabolism</keyword>
<keyword evidence="15 16" id="KW-0275">Fatty acid biosynthesis</keyword>
<dbReference type="Gene3D" id="1.10.1200.10">
    <property type="entry name" value="ACP-like"/>
    <property type="match status" value="1"/>
</dbReference>
<evidence type="ECO:0000256" key="9">
    <source>
        <dbReference type="ARBA" id="ARBA00022692"/>
    </source>
</evidence>
<keyword evidence="5" id="KW-0193">Cuticle</keyword>
<dbReference type="HAMAP" id="MF_01217">
    <property type="entry name" value="Acyl_carrier"/>
    <property type="match status" value="1"/>
</dbReference>
<evidence type="ECO:0000256" key="1">
    <source>
        <dbReference type="ARBA" id="ARBA00004251"/>
    </source>
</evidence>
<dbReference type="OrthoDB" id="5854556at2759"/>
<accession>A0A0B2V530</accession>
<keyword evidence="11" id="KW-0276">Fatty acid metabolism</keyword>
<comment type="caution">
    <text evidence="20">The sequence shown here is derived from an EMBL/GenBank/DDBJ whole genome shotgun (WGS) entry which is preliminary data.</text>
</comment>
<dbReference type="Pfam" id="PF25057">
    <property type="entry name" value="CUT_N"/>
    <property type="match status" value="1"/>
</dbReference>
<dbReference type="EMBL" id="JPKZ01002568">
    <property type="protein sequence ID" value="KHN76095.1"/>
    <property type="molecule type" value="Genomic_DNA"/>
</dbReference>
<dbReference type="GO" id="GO:0042302">
    <property type="term" value="F:structural constituent of cuticle"/>
    <property type="evidence" value="ECO:0007669"/>
    <property type="project" value="UniProtKB-KW"/>
</dbReference>
<organism evidence="20 21">
    <name type="scientific">Toxocara canis</name>
    <name type="common">Canine roundworm</name>
    <dbReference type="NCBI Taxonomy" id="6265"/>
    <lineage>
        <taxon>Eukaryota</taxon>
        <taxon>Metazoa</taxon>
        <taxon>Ecdysozoa</taxon>
        <taxon>Nematoda</taxon>
        <taxon>Chromadorea</taxon>
        <taxon>Rhabditida</taxon>
        <taxon>Spirurina</taxon>
        <taxon>Ascaridomorpha</taxon>
        <taxon>Ascaridoidea</taxon>
        <taxon>Toxocaridae</taxon>
        <taxon>Toxocara</taxon>
    </lineage>
</organism>
<evidence type="ECO:0000256" key="7">
    <source>
        <dbReference type="ARBA" id="ARBA00022516"/>
    </source>
</evidence>
<sequence length="1011" mass="112212">VGEPTLTCSSSHAMLKFVSNFPFQGHIEVFGREHDARCRKDYISNLARAASFRFPLETCSTLSQPNASTTVFAATVIVFFHPVVVTNSTRVFGVECENLEEVRPSALKIPQPSLSCSYEVSSAGNSKKPFVFEIGDILYHEWKCVSTSNGNDKSFVAIHVSNCDAINEDNNVLHLMDNNGCVIDSDIMENVEYTNSGGLMAKTKSQMFKFLKRTSFKISCRIQACEQNQPDCFMKTPPKCAITKEDVQLRYSSPRSASSSSSPLNSYSHEGQWAAMSNEVTVVSHWLVASSARLEWEIQHAKNKVLRATVEKNQNGDEQATGSRYEHLFFASTSRLDPRVPRERTSKLGNQIAAKPHVSGDERETVTASNEKTFHDGSGTNSTKGDEPASVYQDEARIGSGIKEKPLRRVQHQTSLHHQTTSPPVNMLVVTPFNDTVFAEGFEANKGADDGNDSLEIKATWSQIENSVLPTQLITQSSPLQNFSDEFDGKEEDSDDQILQLNSNSTFSDDGVENERSREGGDDWLDGTVIPSEPKNESAEDETEISSLKFQSDSEPPSALLVARTNATTRKLYKLSSQSSAPKVVHEFGIESHQQTPTRSFHIAVTADYPKVVTAADETSNEQLETMSNDSRKQSQPLTSTVFSVLSTSFTEDDHEFFSTTKQDIETDNLELLHNTTVSANAASDRQATTFAPRLINSDPESLSDFENANGVESASNKEPKVSLDKHERSKSTRRKSVEGVIRLVSNESGTDHRSHKSGIFSQVPSTSELQSKKSAMVRKGETESSELDDEQRFFRSRPDLFTVRNFMEMSTTSIVSTRLEPFEQFEREPQPFRLHSLTTAVASLSSTSTAKLTTKEASLEKSLGSRRAKMLKTAVGGCCRCVSTALMARHASILCSMPNALHTATSSWPHMRITPAVQARQYSAKAPLTLKTLEERIILVLSLYDKIDPKKLTMDSNFMSDLGLDSLDHVEMIMAMEDEFGFEIPDGDADNLKTPRDIFKYICDKEDVYE</sequence>
<keyword evidence="10" id="KW-0732">Signal</keyword>
<comment type="similarity">
    <text evidence="3">Belongs to the acyl carrier protein (ACP) family.</text>
</comment>
<evidence type="ECO:0000256" key="11">
    <source>
        <dbReference type="ARBA" id="ARBA00022832"/>
    </source>
</evidence>
<evidence type="ECO:0000256" key="15">
    <source>
        <dbReference type="ARBA" id="ARBA00023160"/>
    </source>
</evidence>
<dbReference type="Pfam" id="PF00550">
    <property type="entry name" value="PP-binding"/>
    <property type="match status" value="1"/>
</dbReference>
<feature type="region of interest" description="Disordered" evidence="17">
    <location>
        <begin position="475"/>
        <end position="557"/>
    </location>
</feature>
<dbReference type="InterPro" id="IPR009081">
    <property type="entry name" value="PP-bd_ACP"/>
</dbReference>
<feature type="compositionally biased region" description="Basic and acidic residues" evidence="17">
    <location>
        <begin position="716"/>
        <end position="731"/>
    </location>
</feature>
<evidence type="ECO:0000256" key="12">
    <source>
        <dbReference type="ARBA" id="ARBA00022989"/>
    </source>
</evidence>
<dbReference type="InterPro" id="IPR003231">
    <property type="entry name" value="ACP"/>
</dbReference>
<dbReference type="Proteomes" id="UP000031036">
    <property type="component" value="Unassembled WGS sequence"/>
</dbReference>
<dbReference type="InterPro" id="IPR036736">
    <property type="entry name" value="ACP-like_sf"/>
</dbReference>
<gene>
    <name evidence="20" type="primary">mtacp1</name>
    <name evidence="20" type="ORF">Tcan_14111</name>
</gene>
<dbReference type="SUPFAM" id="SSF47336">
    <property type="entry name" value="ACP-like"/>
    <property type="match status" value="1"/>
</dbReference>
<feature type="compositionally biased region" description="Acidic residues" evidence="17">
    <location>
        <begin position="485"/>
        <end position="496"/>
    </location>
</feature>
<evidence type="ECO:0000313" key="20">
    <source>
        <dbReference type="EMBL" id="KHN76095.1"/>
    </source>
</evidence>
<dbReference type="FunFam" id="1.10.1200.10:FF:000003">
    <property type="entry name" value="Acyl carrier protein"/>
    <property type="match status" value="1"/>
</dbReference>
<dbReference type="PROSITE" id="PS51034">
    <property type="entry name" value="ZP_2"/>
    <property type="match status" value="1"/>
</dbReference>
<dbReference type="GO" id="GO:0005739">
    <property type="term" value="C:mitochondrion"/>
    <property type="evidence" value="ECO:0007669"/>
    <property type="project" value="UniProtKB-ARBA"/>
</dbReference>
<name>A0A0B2V530_TOXCA</name>
<keyword evidence="6" id="KW-1003">Cell membrane</keyword>
<dbReference type="AlphaFoldDB" id="A0A0B2V530"/>
<feature type="compositionally biased region" description="Polar residues" evidence="17">
    <location>
        <begin position="760"/>
        <end position="774"/>
    </location>
</feature>
<feature type="domain" description="Carrier" evidence="18">
    <location>
        <begin position="932"/>
        <end position="1007"/>
    </location>
</feature>
<dbReference type="PANTHER" id="PTHR22907:SF56">
    <property type="entry name" value="TRANSMEMBRANE PROTEIN RAM-5"/>
    <property type="match status" value="1"/>
</dbReference>
<feature type="compositionally biased region" description="Polar residues" evidence="17">
    <location>
        <begin position="545"/>
        <end position="555"/>
    </location>
</feature>
<evidence type="ECO:0000259" key="18">
    <source>
        <dbReference type="PROSITE" id="PS50075"/>
    </source>
</evidence>
<comment type="pathway">
    <text evidence="2">Lipid metabolism; fatty acid biosynthesis.</text>
</comment>
<feature type="domain" description="ZP" evidence="19">
    <location>
        <begin position="7"/>
        <end position="239"/>
    </location>
</feature>
<dbReference type="Pfam" id="PF25301">
    <property type="entry name" value="CUT_C"/>
    <property type="match status" value="1"/>
</dbReference>
<evidence type="ECO:0000256" key="8">
    <source>
        <dbReference type="ARBA" id="ARBA00022553"/>
    </source>
</evidence>
<protein>
    <recommendedName>
        <fullName evidence="16">Acyl carrier protein</fullName>
    </recommendedName>
</protein>
<comment type="function">
    <text evidence="16">Carrier of the growing fatty acid chain in fatty acid biosynthesis.</text>
</comment>
<dbReference type="STRING" id="6265.A0A0B2V530"/>
<evidence type="ECO:0000256" key="16">
    <source>
        <dbReference type="RuleBase" id="RU000722"/>
    </source>
</evidence>
<evidence type="ECO:0000256" key="4">
    <source>
        <dbReference type="ARBA" id="ARBA00022450"/>
    </source>
</evidence>
<dbReference type="GO" id="GO:0006633">
    <property type="term" value="P:fatty acid biosynthetic process"/>
    <property type="evidence" value="ECO:0007669"/>
    <property type="project" value="UniProtKB-KW"/>
</dbReference>
<feature type="non-terminal residue" evidence="20">
    <location>
        <position position="1"/>
    </location>
</feature>
<keyword evidence="4 16" id="KW-0596">Phosphopantetheine</keyword>
<keyword evidence="21" id="KW-1185">Reference proteome</keyword>
<evidence type="ECO:0000256" key="17">
    <source>
        <dbReference type="SAM" id="MobiDB-lite"/>
    </source>
</evidence>
<evidence type="ECO:0000256" key="14">
    <source>
        <dbReference type="ARBA" id="ARBA00023136"/>
    </source>
</evidence>
<keyword evidence="12" id="KW-1133">Transmembrane helix</keyword>
<dbReference type="InterPro" id="IPR051962">
    <property type="entry name" value="Cuticlin"/>
</dbReference>
<feature type="compositionally biased region" description="Polar residues" evidence="17">
    <location>
        <begin position="475"/>
        <end position="484"/>
    </location>
</feature>
<evidence type="ECO:0000256" key="6">
    <source>
        <dbReference type="ARBA" id="ARBA00022475"/>
    </source>
</evidence>
<dbReference type="PROSITE" id="PS50075">
    <property type="entry name" value="CARRIER"/>
    <property type="match status" value="1"/>
</dbReference>
<feature type="region of interest" description="Disordered" evidence="17">
    <location>
        <begin position="696"/>
        <end position="785"/>
    </location>
</feature>
<dbReference type="InterPro" id="IPR057475">
    <property type="entry name" value="CUT_C"/>
</dbReference>
<dbReference type="InterPro" id="IPR001507">
    <property type="entry name" value="ZP_dom"/>
</dbReference>
<dbReference type="GO" id="GO:0005886">
    <property type="term" value="C:plasma membrane"/>
    <property type="evidence" value="ECO:0007669"/>
    <property type="project" value="UniProtKB-SubCell"/>
</dbReference>
<evidence type="ECO:0000256" key="10">
    <source>
        <dbReference type="ARBA" id="ARBA00022729"/>
    </source>
</evidence>
<keyword evidence="14" id="KW-0472">Membrane</keyword>
<feature type="compositionally biased region" description="Polar residues" evidence="17">
    <location>
        <begin position="497"/>
        <end position="508"/>
    </location>
</feature>
<keyword evidence="7 16" id="KW-0444">Lipid biosynthesis</keyword>
<keyword evidence="8" id="KW-0597">Phosphoprotein</keyword>
<dbReference type="InterPro" id="IPR056953">
    <property type="entry name" value="CUT_N"/>
</dbReference>
<evidence type="ECO:0000256" key="13">
    <source>
        <dbReference type="ARBA" id="ARBA00023098"/>
    </source>
</evidence>
<proteinExistence type="inferred from homology"/>
<feature type="compositionally biased region" description="Polar residues" evidence="17">
    <location>
        <begin position="699"/>
        <end position="715"/>
    </location>
</feature>
<keyword evidence="9" id="KW-0812">Transmembrane</keyword>
<dbReference type="SMART" id="SM00241">
    <property type="entry name" value="ZP"/>
    <property type="match status" value="1"/>
</dbReference>
<reference evidence="20 21" key="1">
    <citation type="submission" date="2014-11" db="EMBL/GenBank/DDBJ databases">
        <title>Genetic blueprint of the zoonotic pathogen Toxocara canis.</title>
        <authorList>
            <person name="Zhu X.-Q."/>
            <person name="Korhonen P.K."/>
            <person name="Cai H."/>
            <person name="Young N.D."/>
            <person name="Nejsum P."/>
            <person name="von Samson-Himmelstjerna G."/>
            <person name="Boag P.R."/>
            <person name="Tan P."/>
            <person name="Li Q."/>
            <person name="Min J."/>
            <person name="Yang Y."/>
            <person name="Wang X."/>
            <person name="Fang X."/>
            <person name="Hall R.S."/>
            <person name="Hofmann A."/>
            <person name="Sternberg P.W."/>
            <person name="Jex A.R."/>
            <person name="Gasser R.B."/>
        </authorList>
    </citation>
    <scope>NUCLEOTIDE SEQUENCE [LARGE SCALE GENOMIC DNA]</scope>
    <source>
        <strain evidence="20">PN_DK_2014</strain>
    </source>
</reference>
<evidence type="ECO:0000256" key="5">
    <source>
        <dbReference type="ARBA" id="ARBA00022460"/>
    </source>
</evidence>
<comment type="subcellular location">
    <subcellularLocation>
        <location evidence="1">Cell membrane</location>
        <topology evidence="1">Single-pass type I membrane protein</topology>
    </subcellularLocation>
</comment>
<evidence type="ECO:0000256" key="3">
    <source>
        <dbReference type="ARBA" id="ARBA00010930"/>
    </source>
</evidence>
<dbReference type="PANTHER" id="PTHR22907">
    <property type="entry name" value="GH04558P"/>
    <property type="match status" value="1"/>
</dbReference>